<accession>A0A072UZB3</accession>
<organism evidence="2 4">
    <name type="scientific">Medicago truncatula</name>
    <name type="common">Barrel medic</name>
    <name type="synonym">Medicago tribuloides</name>
    <dbReference type="NCBI Taxonomy" id="3880"/>
    <lineage>
        <taxon>Eukaryota</taxon>
        <taxon>Viridiplantae</taxon>
        <taxon>Streptophyta</taxon>
        <taxon>Embryophyta</taxon>
        <taxon>Tracheophyta</taxon>
        <taxon>Spermatophyta</taxon>
        <taxon>Magnoliopsida</taxon>
        <taxon>eudicotyledons</taxon>
        <taxon>Gunneridae</taxon>
        <taxon>Pentapetalae</taxon>
        <taxon>rosids</taxon>
        <taxon>fabids</taxon>
        <taxon>Fabales</taxon>
        <taxon>Fabaceae</taxon>
        <taxon>Papilionoideae</taxon>
        <taxon>50 kb inversion clade</taxon>
        <taxon>NPAAA clade</taxon>
        <taxon>Hologalegina</taxon>
        <taxon>IRL clade</taxon>
        <taxon>Trifolieae</taxon>
        <taxon>Medicago</taxon>
    </lineage>
</organism>
<feature type="region of interest" description="Disordered" evidence="1">
    <location>
        <begin position="1"/>
        <end position="42"/>
    </location>
</feature>
<evidence type="ECO:0000313" key="3">
    <source>
        <dbReference type="EnsemblPlants" id="KEH34453"/>
    </source>
</evidence>
<dbReference type="Proteomes" id="UP000002051">
    <property type="component" value="Chromosome 3"/>
</dbReference>
<dbReference type="HOGENOM" id="CLU_1470284_0_0_1"/>
<reference evidence="3" key="3">
    <citation type="submission" date="2015-04" db="UniProtKB">
        <authorList>
            <consortium name="EnsemblPlants"/>
        </authorList>
    </citation>
    <scope>IDENTIFICATION</scope>
    <source>
        <strain evidence="3">cv. Jemalong A17</strain>
    </source>
</reference>
<dbReference type="AlphaFoldDB" id="A0A072UZB3"/>
<keyword evidence="4" id="KW-1185">Reference proteome</keyword>
<evidence type="ECO:0000313" key="4">
    <source>
        <dbReference type="Proteomes" id="UP000002051"/>
    </source>
</evidence>
<evidence type="ECO:0000313" key="2">
    <source>
        <dbReference type="EMBL" id="KEH34453.1"/>
    </source>
</evidence>
<reference evidence="2 4" key="2">
    <citation type="journal article" date="2014" name="BMC Genomics">
        <title>An improved genome release (version Mt4.0) for the model legume Medicago truncatula.</title>
        <authorList>
            <person name="Tang H."/>
            <person name="Krishnakumar V."/>
            <person name="Bidwell S."/>
            <person name="Rosen B."/>
            <person name="Chan A."/>
            <person name="Zhou S."/>
            <person name="Gentzbittel L."/>
            <person name="Childs K.L."/>
            <person name="Yandell M."/>
            <person name="Gundlach H."/>
            <person name="Mayer K.F."/>
            <person name="Schwartz D.C."/>
            <person name="Town C.D."/>
        </authorList>
    </citation>
    <scope>GENOME REANNOTATION</scope>
    <source>
        <strain evidence="2">A17</strain>
        <strain evidence="3 4">cv. Jemalong A17</strain>
    </source>
</reference>
<protein>
    <submittedName>
        <fullName evidence="2 3">Uncharacterized protein</fullName>
    </submittedName>
</protein>
<evidence type="ECO:0000256" key="1">
    <source>
        <dbReference type="SAM" id="MobiDB-lite"/>
    </source>
</evidence>
<gene>
    <name evidence="2" type="ordered locus">MTR_3g466640</name>
</gene>
<reference evidence="2 4" key="1">
    <citation type="journal article" date="2011" name="Nature">
        <title>The Medicago genome provides insight into the evolution of rhizobial symbioses.</title>
        <authorList>
            <person name="Young N.D."/>
            <person name="Debelle F."/>
            <person name="Oldroyd G.E."/>
            <person name="Geurts R."/>
            <person name="Cannon S.B."/>
            <person name="Udvardi M.K."/>
            <person name="Benedito V.A."/>
            <person name="Mayer K.F."/>
            <person name="Gouzy J."/>
            <person name="Schoof H."/>
            <person name="Van de Peer Y."/>
            <person name="Proost S."/>
            <person name="Cook D.R."/>
            <person name="Meyers B.C."/>
            <person name="Spannagl M."/>
            <person name="Cheung F."/>
            <person name="De Mita S."/>
            <person name="Krishnakumar V."/>
            <person name="Gundlach H."/>
            <person name="Zhou S."/>
            <person name="Mudge J."/>
            <person name="Bharti A.K."/>
            <person name="Murray J.D."/>
            <person name="Naoumkina M.A."/>
            <person name="Rosen B."/>
            <person name="Silverstein K.A."/>
            <person name="Tang H."/>
            <person name="Rombauts S."/>
            <person name="Zhao P.X."/>
            <person name="Zhou P."/>
            <person name="Barbe V."/>
            <person name="Bardou P."/>
            <person name="Bechner M."/>
            <person name="Bellec A."/>
            <person name="Berger A."/>
            <person name="Berges H."/>
            <person name="Bidwell S."/>
            <person name="Bisseling T."/>
            <person name="Choisne N."/>
            <person name="Couloux A."/>
            <person name="Denny R."/>
            <person name="Deshpande S."/>
            <person name="Dai X."/>
            <person name="Doyle J.J."/>
            <person name="Dudez A.M."/>
            <person name="Farmer A.D."/>
            <person name="Fouteau S."/>
            <person name="Franken C."/>
            <person name="Gibelin C."/>
            <person name="Gish J."/>
            <person name="Goldstein S."/>
            <person name="Gonzalez A.J."/>
            <person name="Green P.J."/>
            <person name="Hallab A."/>
            <person name="Hartog M."/>
            <person name="Hua A."/>
            <person name="Humphray S.J."/>
            <person name="Jeong D.H."/>
            <person name="Jing Y."/>
            <person name="Jocker A."/>
            <person name="Kenton S.M."/>
            <person name="Kim D.J."/>
            <person name="Klee K."/>
            <person name="Lai H."/>
            <person name="Lang C."/>
            <person name="Lin S."/>
            <person name="Macmil S.L."/>
            <person name="Magdelenat G."/>
            <person name="Matthews L."/>
            <person name="McCorrison J."/>
            <person name="Monaghan E.L."/>
            <person name="Mun J.H."/>
            <person name="Najar F.Z."/>
            <person name="Nicholson C."/>
            <person name="Noirot C."/>
            <person name="O'Bleness M."/>
            <person name="Paule C.R."/>
            <person name="Poulain J."/>
            <person name="Prion F."/>
            <person name="Qin B."/>
            <person name="Qu C."/>
            <person name="Retzel E.F."/>
            <person name="Riddle C."/>
            <person name="Sallet E."/>
            <person name="Samain S."/>
            <person name="Samson N."/>
            <person name="Sanders I."/>
            <person name="Saurat O."/>
            <person name="Scarpelli C."/>
            <person name="Schiex T."/>
            <person name="Segurens B."/>
            <person name="Severin A.J."/>
            <person name="Sherrier D.J."/>
            <person name="Shi R."/>
            <person name="Sims S."/>
            <person name="Singer S.R."/>
            <person name="Sinharoy S."/>
            <person name="Sterck L."/>
            <person name="Viollet A."/>
            <person name="Wang B.B."/>
            <person name="Wang K."/>
            <person name="Wang M."/>
            <person name="Wang X."/>
            <person name="Warfsmann J."/>
            <person name="Weissenbach J."/>
            <person name="White D.D."/>
            <person name="White J.D."/>
            <person name="Wiley G.B."/>
            <person name="Wincker P."/>
            <person name="Xing Y."/>
            <person name="Yang L."/>
            <person name="Yao Z."/>
            <person name="Ying F."/>
            <person name="Zhai J."/>
            <person name="Zhou L."/>
            <person name="Zuber A."/>
            <person name="Denarie J."/>
            <person name="Dixon R.A."/>
            <person name="May G.D."/>
            <person name="Schwartz D.C."/>
            <person name="Rogers J."/>
            <person name="Quetier F."/>
            <person name="Town C.D."/>
            <person name="Roe B.A."/>
        </authorList>
    </citation>
    <scope>NUCLEOTIDE SEQUENCE [LARGE SCALE GENOMIC DNA]</scope>
    <source>
        <strain evidence="2">A17</strain>
        <strain evidence="3 4">cv. Jemalong A17</strain>
    </source>
</reference>
<sequence>MASKVARNGEQYQNTREAKGKARVASDEDHHSRGEDHSSPWRAMNLGSDMMHFLHENHHLTRGRYKYDSDWDCEVEREGLKLGLIRITSLELSNNPKTRRVYSLMFIVDIEKKKKKNIKVRSKLIGSLSGKQKAAKVDPEGWHGRVAGGTGRAKSMTWGKHIFVPNLRILSTNQLQILFLLLQD</sequence>
<dbReference type="EnsemblPlants" id="KEH34453">
    <property type="protein sequence ID" value="KEH34453"/>
    <property type="gene ID" value="MTR_3g466640"/>
</dbReference>
<feature type="compositionally biased region" description="Basic and acidic residues" evidence="1">
    <location>
        <begin position="16"/>
        <end position="39"/>
    </location>
</feature>
<proteinExistence type="predicted"/>
<name>A0A072UZB3_MEDTR</name>
<dbReference type="EMBL" id="CM001219">
    <property type="protein sequence ID" value="KEH34453.1"/>
    <property type="molecule type" value="Genomic_DNA"/>
</dbReference>